<dbReference type="GeneID" id="54488570"/>
<name>A0A6A6VVF5_9PEZI</name>
<accession>A0A6A6VVF5</accession>
<comment type="similarity">
    <text evidence="1">Belongs to the CoA-transferase III family.</text>
</comment>
<dbReference type="EMBL" id="ML996580">
    <property type="protein sequence ID" value="KAF2754552.1"/>
    <property type="molecule type" value="Genomic_DNA"/>
</dbReference>
<protein>
    <submittedName>
        <fullName evidence="2">CoA-transferase family III</fullName>
    </submittedName>
</protein>
<dbReference type="PANTHER" id="PTHR48229:SF1">
    <property type="entry name" value="ALPHA METHYLACYL-COA RACEMASE-RELATED"/>
    <property type="match status" value="1"/>
</dbReference>
<dbReference type="RefSeq" id="XP_033597003.1">
    <property type="nucleotide sequence ID" value="XM_033747516.1"/>
</dbReference>
<dbReference type="InterPro" id="IPR023606">
    <property type="entry name" value="CoA-Trfase_III_dom_1_sf"/>
</dbReference>
<evidence type="ECO:0000313" key="3">
    <source>
        <dbReference type="Proteomes" id="UP000799437"/>
    </source>
</evidence>
<keyword evidence="3" id="KW-1185">Reference proteome</keyword>
<dbReference type="Gene3D" id="3.40.50.10540">
    <property type="entry name" value="Crotonobetainyl-coa:carnitine coa-transferase, domain 1"/>
    <property type="match status" value="1"/>
</dbReference>
<dbReference type="Pfam" id="PF02515">
    <property type="entry name" value="CoA_transf_3"/>
    <property type="match status" value="1"/>
</dbReference>
<dbReference type="OrthoDB" id="2308815at2759"/>
<organism evidence="2 3">
    <name type="scientific">Pseudovirgaria hyperparasitica</name>
    <dbReference type="NCBI Taxonomy" id="470096"/>
    <lineage>
        <taxon>Eukaryota</taxon>
        <taxon>Fungi</taxon>
        <taxon>Dikarya</taxon>
        <taxon>Ascomycota</taxon>
        <taxon>Pezizomycotina</taxon>
        <taxon>Dothideomycetes</taxon>
        <taxon>Dothideomycetes incertae sedis</taxon>
        <taxon>Acrospermales</taxon>
        <taxon>Acrospermaceae</taxon>
        <taxon>Pseudovirgaria</taxon>
    </lineage>
</organism>
<dbReference type="SUPFAM" id="SSF89796">
    <property type="entry name" value="CoA-transferase family III (CaiB/BaiF)"/>
    <property type="match status" value="2"/>
</dbReference>
<dbReference type="PANTHER" id="PTHR48229">
    <property type="entry name" value="CAIB/BAIF FAMILY ENZYME (AFU_ORTHOLOGUE AFUA_1G05360)-RELATED"/>
    <property type="match status" value="1"/>
</dbReference>
<sequence length="568" mass="61426">MAQSISSFYGPGTSVDDTFTPVPQDASRILHELAAKTPGFTCDASLLNGVNFTGNDLPAIPGPIKSTAVTAALHAMAGIIGHQILSLRGQSTDNKTSINTDAVNLFFNTPAVASIDGIDGPAVMQNPSLQAQQTTMGFIGGSKLDLRTSAIYPTKTLNTWYQVHGSMDASSVLKALDIDPTQTVDEREAYEIIKKRTLELEAAELELLMLEHGLCGTIVYSPAGWRATRMGKDLARHPLVNGGMVPLSETIPPPKFAPLDPSDRRPLDGVKVLELARIIAAPAAGAILSSMGAEVIRIQSKELPEYVHGCLSLTAGKKMYDLDINNPSGHQQLIDLMSSADIIIQGYRIGSLARRGFGLDTAIKIAAARGKGIVYVDENCYGPDGYYAERPGWQQVADAAAGSSYVMAKSFGLPEGQGVLPSLPISDMSTGALTAVNAMLMLRNCMEKGGVWHGTSALTAYNALTLEPWVGLYAPETVQKVKERYTFPTWDGRLHVVELYWMMFKAWKEAGGLLDREDIFQTFADSAYGKNLRILAPIVRYQDEKATPRWSSPPEPYCCRTGVPQWGK</sequence>
<evidence type="ECO:0000256" key="1">
    <source>
        <dbReference type="ARBA" id="ARBA00008383"/>
    </source>
</evidence>
<dbReference type="AlphaFoldDB" id="A0A6A6VVF5"/>
<dbReference type="Proteomes" id="UP000799437">
    <property type="component" value="Unassembled WGS sequence"/>
</dbReference>
<dbReference type="InterPro" id="IPR052985">
    <property type="entry name" value="CoA-trans_III_biosynth/detox"/>
</dbReference>
<gene>
    <name evidence="2" type="ORF">EJ05DRAFT_504084</name>
</gene>
<proteinExistence type="inferred from homology"/>
<evidence type="ECO:0000313" key="2">
    <source>
        <dbReference type="EMBL" id="KAF2754552.1"/>
    </source>
</evidence>
<dbReference type="InterPro" id="IPR003673">
    <property type="entry name" value="CoA-Trfase_fam_III"/>
</dbReference>
<dbReference type="GO" id="GO:0016740">
    <property type="term" value="F:transferase activity"/>
    <property type="evidence" value="ECO:0007669"/>
    <property type="project" value="UniProtKB-KW"/>
</dbReference>
<reference evidence="2" key="1">
    <citation type="journal article" date="2020" name="Stud. Mycol.">
        <title>101 Dothideomycetes genomes: a test case for predicting lifestyles and emergence of pathogens.</title>
        <authorList>
            <person name="Haridas S."/>
            <person name="Albert R."/>
            <person name="Binder M."/>
            <person name="Bloem J."/>
            <person name="Labutti K."/>
            <person name="Salamov A."/>
            <person name="Andreopoulos B."/>
            <person name="Baker S."/>
            <person name="Barry K."/>
            <person name="Bills G."/>
            <person name="Bluhm B."/>
            <person name="Cannon C."/>
            <person name="Castanera R."/>
            <person name="Culley D."/>
            <person name="Daum C."/>
            <person name="Ezra D."/>
            <person name="Gonzalez J."/>
            <person name="Henrissat B."/>
            <person name="Kuo A."/>
            <person name="Liang C."/>
            <person name="Lipzen A."/>
            <person name="Lutzoni F."/>
            <person name="Magnuson J."/>
            <person name="Mondo S."/>
            <person name="Nolan M."/>
            <person name="Ohm R."/>
            <person name="Pangilinan J."/>
            <person name="Park H.-J."/>
            <person name="Ramirez L."/>
            <person name="Alfaro M."/>
            <person name="Sun H."/>
            <person name="Tritt A."/>
            <person name="Yoshinaga Y."/>
            <person name="Zwiers L.-H."/>
            <person name="Turgeon B."/>
            <person name="Goodwin S."/>
            <person name="Spatafora J."/>
            <person name="Crous P."/>
            <person name="Grigoriev I."/>
        </authorList>
    </citation>
    <scope>NUCLEOTIDE SEQUENCE</scope>
    <source>
        <strain evidence="2">CBS 121739</strain>
    </source>
</reference>
<keyword evidence="2" id="KW-0808">Transferase</keyword>